<evidence type="ECO:0000313" key="1">
    <source>
        <dbReference type="EMBL" id="EKD65949.1"/>
    </source>
</evidence>
<dbReference type="AlphaFoldDB" id="K2BUK8"/>
<gene>
    <name evidence="1" type="ORF">ACD_49C00074G0026</name>
</gene>
<dbReference type="EMBL" id="AMFJ01021660">
    <property type="protein sequence ID" value="EKD65949.1"/>
    <property type="molecule type" value="Genomic_DNA"/>
</dbReference>
<protein>
    <submittedName>
        <fullName evidence="1">Uncharacterized protein</fullName>
    </submittedName>
</protein>
<reference evidence="1" key="1">
    <citation type="journal article" date="2012" name="Science">
        <title>Fermentation, hydrogen, and sulfur metabolism in multiple uncultivated bacterial phyla.</title>
        <authorList>
            <person name="Wrighton K.C."/>
            <person name="Thomas B.C."/>
            <person name="Sharon I."/>
            <person name="Miller C.S."/>
            <person name="Castelle C.J."/>
            <person name="VerBerkmoes N.C."/>
            <person name="Wilkins M.J."/>
            <person name="Hettich R.L."/>
            <person name="Lipton M.S."/>
            <person name="Williams K.H."/>
            <person name="Long P.E."/>
            <person name="Banfield J.F."/>
        </authorList>
    </citation>
    <scope>NUCLEOTIDE SEQUENCE [LARGE SCALE GENOMIC DNA]</scope>
</reference>
<sequence>MEIKKTTIFKFTKVFKNEVIKISQNKPALKEKINNCIIDFQENWFNSKYYRKKLKWFKQEIHELEIWWDYRIIIQLLIKDNICYFLNFWTHSSLELSSNKSVKINIIRN</sequence>
<dbReference type="InterPro" id="IPR035093">
    <property type="entry name" value="RelE/ParE_toxin_dom_sf"/>
</dbReference>
<dbReference type="SUPFAM" id="SSF143011">
    <property type="entry name" value="RelE-like"/>
    <property type="match status" value="1"/>
</dbReference>
<proteinExistence type="predicted"/>
<accession>K2BUK8</accession>
<name>K2BUK8_9BACT</name>
<organism evidence="1">
    <name type="scientific">uncultured bacterium</name>
    <name type="common">gcode 4</name>
    <dbReference type="NCBI Taxonomy" id="1234023"/>
    <lineage>
        <taxon>Bacteria</taxon>
        <taxon>environmental samples</taxon>
    </lineage>
</organism>
<comment type="caution">
    <text evidence="1">The sequence shown here is derived from an EMBL/GenBank/DDBJ whole genome shotgun (WGS) entry which is preliminary data.</text>
</comment>
<dbReference type="Gene3D" id="3.30.2310.20">
    <property type="entry name" value="RelE-like"/>
    <property type="match status" value="1"/>
</dbReference>